<name>A0AAV7KZD6_PLEWA</name>
<evidence type="ECO:0000313" key="3">
    <source>
        <dbReference type="Proteomes" id="UP001066276"/>
    </source>
</evidence>
<proteinExistence type="predicted"/>
<organism evidence="2 3">
    <name type="scientific">Pleurodeles waltl</name>
    <name type="common">Iberian ribbed newt</name>
    <dbReference type="NCBI Taxonomy" id="8319"/>
    <lineage>
        <taxon>Eukaryota</taxon>
        <taxon>Metazoa</taxon>
        <taxon>Chordata</taxon>
        <taxon>Craniata</taxon>
        <taxon>Vertebrata</taxon>
        <taxon>Euteleostomi</taxon>
        <taxon>Amphibia</taxon>
        <taxon>Batrachia</taxon>
        <taxon>Caudata</taxon>
        <taxon>Salamandroidea</taxon>
        <taxon>Salamandridae</taxon>
        <taxon>Pleurodelinae</taxon>
        <taxon>Pleurodeles</taxon>
    </lineage>
</organism>
<protein>
    <submittedName>
        <fullName evidence="2">Uncharacterized protein</fullName>
    </submittedName>
</protein>
<evidence type="ECO:0000313" key="2">
    <source>
        <dbReference type="EMBL" id="KAJ1083419.1"/>
    </source>
</evidence>
<reference evidence="2" key="1">
    <citation type="journal article" date="2022" name="bioRxiv">
        <title>Sequencing and chromosome-scale assembly of the giantPleurodeles waltlgenome.</title>
        <authorList>
            <person name="Brown T."/>
            <person name="Elewa A."/>
            <person name="Iarovenko S."/>
            <person name="Subramanian E."/>
            <person name="Araus A.J."/>
            <person name="Petzold A."/>
            <person name="Susuki M."/>
            <person name="Suzuki K.-i.T."/>
            <person name="Hayashi T."/>
            <person name="Toyoda A."/>
            <person name="Oliveira C."/>
            <person name="Osipova E."/>
            <person name="Leigh N.D."/>
            <person name="Simon A."/>
            <person name="Yun M.H."/>
        </authorList>
    </citation>
    <scope>NUCLEOTIDE SEQUENCE</scope>
    <source>
        <strain evidence="2">20211129_DDA</strain>
        <tissue evidence="2">Liver</tissue>
    </source>
</reference>
<dbReference type="AlphaFoldDB" id="A0AAV7KZD6"/>
<comment type="caution">
    <text evidence="2">The sequence shown here is derived from an EMBL/GenBank/DDBJ whole genome shotgun (WGS) entry which is preliminary data.</text>
</comment>
<keyword evidence="3" id="KW-1185">Reference proteome</keyword>
<feature type="region of interest" description="Disordered" evidence="1">
    <location>
        <begin position="62"/>
        <end position="93"/>
    </location>
</feature>
<evidence type="ECO:0000256" key="1">
    <source>
        <dbReference type="SAM" id="MobiDB-lite"/>
    </source>
</evidence>
<dbReference type="EMBL" id="JANPWB010000016">
    <property type="protein sequence ID" value="KAJ1083419.1"/>
    <property type="molecule type" value="Genomic_DNA"/>
</dbReference>
<sequence length="112" mass="12435">MTCSFMEALFMSLKENLPSVKKEQSQDLMVICSGVADQGYRIQSLKMAYDFLGIDMAMAEEAPSTVGNLNSKRRSGKRRPLPSLGNLCPDPDTMAQEQTAVLESLQRDSDNR</sequence>
<feature type="compositionally biased region" description="Basic residues" evidence="1">
    <location>
        <begin position="71"/>
        <end position="80"/>
    </location>
</feature>
<accession>A0AAV7KZD6</accession>
<gene>
    <name evidence="2" type="ORF">NDU88_003578</name>
</gene>
<dbReference type="Proteomes" id="UP001066276">
    <property type="component" value="Chromosome 12"/>
</dbReference>